<dbReference type="Pfam" id="PF04389">
    <property type="entry name" value="Peptidase_M28"/>
    <property type="match status" value="1"/>
</dbReference>
<dbReference type="InterPro" id="IPR007484">
    <property type="entry name" value="Peptidase_M28"/>
</dbReference>
<evidence type="ECO:0000256" key="4">
    <source>
        <dbReference type="ARBA" id="ARBA00012012"/>
    </source>
</evidence>
<comment type="subcellular location">
    <subcellularLocation>
        <location evidence="2">Secreted</location>
    </subcellularLocation>
</comment>
<dbReference type="PANTHER" id="PTHR12283">
    <property type="entry name" value="GLUTAMINYL-PEPTIDE CYCLOTRANSFERASE"/>
    <property type="match status" value="1"/>
</dbReference>
<feature type="domain" description="Peptidase M28" evidence="12">
    <location>
        <begin position="74"/>
        <end position="306"/>
    </location>
</feature>
<evidence type="ECO:0000256" key="3">
    <source>
        <dbReference type="ARBA" id="ARBA00006014"/>
    </source>
</evidence>
<evidence type="ECO:0000259" key="12">
    <source>
        <dbReference type="Pfam" id="PF04389"/>
    </source>
</evidence>
<evidence type="ECO:0000256" key="7">
    <source>
        <dbReference type="ARBA" id="ARBA00022679"/>
    </source>
</evidence>
<organism evidence="13">
    <name type="scientific">Medioppia subpectinata</name>
    <dbReference type="NCBI Taxonomy" id="1979941"/>
    <lineage>
        <taxon>Eukaryota</taxon>
        <taxon>Metazoa</taxon>
        <taxon>Ecdysozoa</taxon>
        <taxon>Arthropoda</taxon>
        <taxon>Chelicerata</taxon>
        <taxon>Arachnida</taxon>
        <taxon>Acari</taxon>
        <taxon>Acariformes</taxon>
        <taxon>Sarcoptiformes</taxon>
        <taxon>Oribatida</taxon>
        <taxon>Brachypylina</taxon>
        <taxon>Oppioidea</taxon>
        <taxon>Oppiidae</taxon>
        <taxon>Medioppia</taxon>
    </lineage>
</organism>
<evidence type="ECO:0000313" key="14">
    <source>
        <dbReference type="Proteomes" id="UP000759131"/>
    </source>
</evidence>
<evidence type="ECO:0000256" key="11">
    <source>
        <dbReference type="ARBA" id="ARBA00023315"/>
    </source>
</evidence>
<accession>A0A7R9Q7J6</accession>
<reference evidence="13" key="1">
    <citation type="submission" date="2020-11" db="EMBL/GenBank/DDBJ databases">
        <authorList>
            <person name="Tran Van P."/>
        </authorList>
    </citation>
    <scope>NUCLEOTIDE SEQUENCE</scope>
</reference>
<gene>
    <name evidence="13" type="ORF">OSB1V03_LOCUS15609</name>
</gene>
<keyword evidence="6" id="KW-0964">Secreted</keyword>
<dbReference type="FunFam" id="3.40.630.10:FF:000029">
    <property type="entry name" value="Glutaminyl-peptide cyclotransferase"/>
    <property type="match status" value="1"/>
</dbReference>
<protein>
    <recommendedName>
        <fullName evidence="5">Glutaminyl-peptide cyclotransferase</fullName>
        <ecNumber evidence="4">2.3.2.5</ecNumber>
    </recommendedName>
</protein>
<evidence type="ECO:0000256" key="1">
    <source>
        <dbReference type="ARBA" id="ARBA00000001"/>
    </source>
</evidence>
<keyword evidence="11" id="KW-0012">Acyltransferase</keyword>
<dbReference type="InterPro" id="IPR040234">
    <property type="entry name" value="QC/QCL"/>
</dbReference>
<evidence type="ECO:0000256" key="6">
    <source>
        <dbReference type="ARBA" id="ARBA00022525"/>
    </source>
</evidence>
<dbReference type="SUPFAM" id="SSF53187">
    <property type="entry name" value="Zn-dependent exopeptidases"/>
    <property type="match status" value="1"/>
</dbReference>
<dbReference type="Gene3D" id="3.40.630.10">
    <property type="entry name" value="Zn peptidases"/>
    <property type="match status" value="1"/>
</dbReference>
<dbReference type="EMBL" id="OC870878">
    <property type="protein sequence ID" value="CAD7635218.1"/>
    <property type="molecule type" value="Genomic_DNA"/>
</dbReference>
<keyword evidence="14" id="KW-1185">Reference proteome</keyword>
<evidence type="ECO:0000256" key="10">
    <source>
        <dbReference type="ARBA" id="ARBA00023157"/>
    </source>
</evidence>
<keyword evidence="9" id="KW-0862">Zinc</keyword>
<sequence length="319" mass="36816">MSDNNMKFLSAKKFESRDLFESTLDSILIPRSPGTDGHKKVQKFIRKTMSTLEWTVENDEFTANTPLGRRTFTNIMATLNPNHCKRVILACHYDSKLNREKTFLGATDSAVPCALIIQLALTLDKYLKKSNSDTTLQLVFFDGEEAFVQWTNEDSLYGSRHLANKWSRSAYPKELKSRCANGTTGQPVRELDRIESLILLDLIGAQNPRFYSFYPNTKPLFNRIVEIEKKLNEMNLLETKASGKKTAYFNARQTFNYVEDDHMPFLRRNVPIVHVIATPFPAVWHRESDNRENLDFPTIRNVLKILQVFVAEYLHLNVD</sequence>
<name>A0A7R9Q7J6_9ACAR</name>
<evidence type="ECO:0000313" key="13">
    <source>
        <dbReference type="EMBL" id="CAD7635218.1"/>
    </source>
</evidence>
<keyword evidence="10" id="KW-1015">Disulfide bond</keyword>
<dbReference type="GO" id="GO:0008270">
    <property type="term" value="F:zinc ion binding"/>
    <property type="evidence" value="ECO:0007669"/>
    <property type="project" value="TreeGrafter"/>
</dbReference>
<dbReference type="GO" id="GO:0016603">
    <property type="term" value="F:glutaminyl-peptide cyclotransferase activity"/>
    <property type="evidence" value="ECO:0007669"/>
    <property type="project" value="UniProtKB-EC"/>
</dbReference>
<dbReference type="PANTHER" id="PTHR12283:SF6">
    <property type="entry name" value="GLUTAMINYL-PEPTIDE CYCLOTRANSFERASE-RELATED"/>
    <property type="match status" value="1"/>
</dbReference>
<evidence type="ECO:0000256" key="2">
    <source>
        <dbReference type="ARBA" id="ARBA00004613"/>
    </source>
</evidence>
<dbReference type="GO" id="GO:0005576">
    <property type="term" value="C:extracellular region"/>
    <property type="evidence" value="ECO:0007669"/>
    <property type="project" value="UniProtKB-SubCell"/>
</dbReference>
<dbReference type="CDD" id="cd03880">
    <property type="entry name" value="M28_QC_like"/>
    <property type="match status" value="1"/>
</dbReference>
<keyword evidence="8" id="KW-0479">Metal-binding</keyword>
<evidence type="ECO:0000256" key="5">
    <source>
        <dbReference type="ARBA" id="ARBA00016861"/>
    </source>
</evidence>
<dbReference type="EMBL" id="CAJPIZ010016303">
    <property type="protein sequence ID" value="CAG2115648.1"/>
    <property type="molecule type" value="Genomic_DNA"/>
</dbReference>
<evidence type="ECO:0000256" key="9">
    <source>
        <dbReference type="ARBA" id="ARBA00022833"/>
    </source>
</evidence>
<dbReference type="EC" id="2.3.2.5" evidence="4"/>
<dbReference type="InterPro" id="IPR037457">
    <property type="entry name" value="M28_QC"/>
</dbReference>
<dbReference type="OrthoDB" id="3907302at2759"/>
<proteinExistence type="inferred from homology"/>
<dbReference type="Proteomes" id="UP000759131">
    <property type="component" value="Unassembled WGS sequence"/>
</dbReference>
<dbReference type="AlphaFoldDB" id="A0A7R9Q7J6"/>
<evidence type="ECO:0000256" key="8">
    <source>
        <dbReference type="ARBA" id="ARBA00022723"/>
    </source>
</evidence>
<comment type="similarity">
    <text evidence="3">Belongs to the glutaminyl-peptide cyclotransferase family.</text>
</comment>
<comment type="catalytic activity">
    <reaction evidence="1">
        <text>N-terminal L-glutaminyl-[peptide] = N-terminal 5-oxo-L-prolyl-[peptide] + NH4(+)</text>
        <dbReference type="Rhea" id="RHEA:23652"/>
        <dbReference type="Rhea" id="RHEA-COMP:11736"/>
        <dbReference type="Rhea" id="RHEA-COMP:11846"/>
        <dbReference type="ChEBI" id="CHEBI:28938"/>
        <dbReference type="ChEBI" id="CHEBI:64722"/>
        <dbReference type="ChEBI" id="CHEBI:87215"/>
        <dbReference type="EC" id="2.3.2.5"/>
    </reaction>
</comment>
<keyword evidence="7" id="KW-0808">Transferase</keyword>